<gene>
    <name evidence="1" type="ORF">H6G68_22240</name>
</gene>
<accession>A0ABR8JAG4</accession>
<dbReference type="Pfam" id="PF05354">
    <property type="entry name" value="Phage_attach"/>
    <property type="match status" value="1"/>
</dbReference>
<dbReference type="EMBL" id="JACJTQ010000048">
    <property type="protein sequence ID" value="MBD2694429.1"/>
    <property type="molecule type" value="Genomic_DNA"/>
</dbReference>
<organism evidence="1 2">
    <name type="scientific">Anabaena catenula FACHB-362</name>
    <dbReference type="NCBI Taxonomy" id="2692877"/>
    <lineage>
        <taxon>Bacteria</taxon>
        <taxon>Bacillati</taxon>
        <taxon>Cyanobacteriota</taxon>
        <taxon>Cyanophyceae</taxon>
        <taxon>Nostocales</taxon>
        <taxon>Nostocaceae</taxon>
        <taxon>Anabaena</taxon>
    </lineage>
</organism>
<dbReference type="Gene3D" id="2.40.10.180">
    <property type="entry name" value="Phage tail proteins"/>
    <property type="match status" value="1"/>
</dbReference>
<dbReference type="InterPro" id="IPR008018">
    <property type="entry name" value="Phage_tail_attach_FII"/>
</dbReference>
<evidence type="ECO:0000313" key="2">
    <source>
        <dbReference type="Proteomes" id="UP000660381"/>
    </source>
</evidence>
<name>A0ABR8JAG4_9NOST</name>
<dbReference type="Proteomes" id="UP000660381">
    <property type="component" value="Unassembled WGS sequence"/>
</dbReference>
<evidence type="ECO:0000313" key="1">
    <source>
        <dbReference type="EMBL" id="MBD2694429.1"/>
    </source>
</evidence>
<protein>
    <submittedName>
        <fullName evidence="1">Uncharacterized protein</fullName>
    </submittedName>
</protein>
<keyword evidence="2" id="KW-1185">Reference proteome</keyword>
<reference evidence="1 2" key="1">
    <citation type="journal article" date="2020" name="ISME J.">
        <title>Comparative genomics reveals insights into cyanobacterial evolution and habitat adaptation.</title>
        <authorList>
            <person name="Chen M.Y."/>
            <person name="Teng W.K."/>
            <person name="Zhao L."/>
            <person name="Hu C.X."/>
            <person name="Zhou Y.K."/>
            <person name="Han B.P."/>
            <person name="Song L.R."/>
            <person name="Shu W.S."/>
        </authorList>
    </citation>
    <scope>NUCLEOTIDE SEQUENCE [LARGE SCALE GENOMIC DNA]</scope>
    <source>
        <strain evidence="1 2">FACHB-362</strain>
    </source>
</reference>
<sequence length="94" mass="10099">MLNEDLSIFFDEAGFAESATIGVATYPCIFDDSYSLMGIGADGRQITACFKSSDIALANVKHKTSLIIRGKSYTVKSVQPTGDGKLTDLELIES</sequence>
<proteinExistence type="predicted"/>
<dbReference type="RefSeq" id="WP_190908595.1">
    <property type="nucleotide sequence ID" value="NZ_JACJTQ010000048.1"/>
</dbReference>
<comment type="caution">
    <text evidence="1">The sequence shown here is derived from an EMBL/GenBank/DDBJ whole genome shotgun (WGS) entry which is preliminary data.</text>
</comment>
<dbReference type="InterPro" id="IPR053734">
    <property type="entry name" value="Phage_Head-Tail_Connect_sf"/>
</dbReference>